<name>A0ABD2FVG2_PAGBO</name>
<protein>
    <submittedName>
        <fullName evidence="2">Uncharacterized protein</fullName>
    </submittedName>
</protein>
<feature type="compositionally biased region" description="Acidic residues" evidence="1">
    <location>
        <begin position="25"/>
        <end position="44"/>
    </location>
</feature>
<dbReference type="EMBL" id="JBIYXZ010002086">
    <property type="protein sequence ID" value="KAL3045689.1"/>
    <property type="molecule type" value="Genomic_DNA"/>
</dbReference>
<proteinExistence type="predicted"/>
<reference evidence="2 3" key="2">
    <citation type="journal article" date="2024" name="G3 (Bethesda)">
        <title>The genome of the cryopelagic Antarctic bald notothen, Trematomus borchgrevinki.</title>
        <authorList>
            <person name="Rayamajhi N."/>
            <person name="Rivera-Colon A.G."/>
            <person name="Minhas B.F."/>
            <person name="Cheng C.C."/>
            <person name="Catchen J.M."/>
        </authorList>
    </citation>
    <scope>NUCLEOTIDE SEQUENCE [LARGE SCALE GENOMIC DNA]</scope>
    <source>
        <strain evidence="2">AGRC-2024</strain>
    </source>
</reference>
<evidence type="ECO:0000313" key="3">
    <source>
        <dbReference type="Proteomes" id="UP001619887"/>
    </source>
</evidence>
<sequence>MDNYTQGDTIDLYGDEEIIEVIDLNDMDPEPDDLADDLEDIDFEDAGKRR</sequence>
<evidence type="ECO:0000256" key="1">
    <source>
        <dbReference type="SAM" id="MobiDB-lite"/>
    </source>
</evidence>
<reference evidence="2 3" key="1">
    <citation type="journal article" date="2022" name="G3 (Bethesda)">
        <title>Evaluating Illumina-, Nanopore-, and PacBio-based genome assembly strategies with the bald notothen, Trematomus borchgrevinki.</title>
        <authorList>
            <person name="Rayamajhi N."/>
            <person name="Cheng C.C."/>
            <person name="Catchen J.M."/>
        </authorList>
    </citation>
    <scope>NUCLEOTIDE SEQUENCE [LARGE SCALE GENOMIC DNA]</scope>
    <source>
        <strain evidence="2">AGRC-2024</strain>
    </source>
</reference>
<dbReference type="Proteomes" id="UP001619887">
    <property type="component" value="Unassembled WGS sequence"/>
</dbReference>
<evidence type="ECO:0000313" key="2">
    <source>
        <dbReference type="EMBL" id="KAL3045689.1"/>
    </source>
</evidence>
<organism evidence="2 3">
    <name type="scientific">Pagothenia borchgrevinki</name>
    <name type="common">Bald rockcod</name>
    <name type="synonym">Trematomus borchgrevinki</name>
    <dbReference type="NCBI Taxonomy" id="8213"/>
    <lineage>
        <taxon>Eukaryota</taxon>
        <taxon>Metazoa</taxon>
        <taxon>Chordata</taxon>
        <taxon>Craniata</taxon>
        <taxon>Vertebrata</taxon>
        <taxon>Euteleostomi</taxon>
        <taxon>Actinopterygii</taxon>
        <taxon>Neopterygii</taxon>
        <taxon>Teleostei</taxon>
        <taxon>Neoteleostei</taxon>
        <taxon>Acanthomorphata</taxon>
        <taxon>Eupercaria</taxon>
        <taxon>Perciformes</taxon>
        <taxon>Notothenioidei</taxon>
        <taxon>Nototheniidae</taxon>
        <taxon>Pagothenia</taxon>
    </lineage>
</organism>
<comment type="caution">
    <text evidence="2">The sequence shown here is derived from an EMBL/GenBank/DDBJ whole genome shotgun (WGS) entry which is preliminary data.</text>
</comment>
<accession>A0ABD2FVG2</accession>
<gene>
    <name evidence="2" type="ORF">OYC64_013858</name>
</gene>
<keyword evidence="3" id="KW-1185">Reference proteome</keyword>
<feature type="region of interest" description="Disordered" evidence="1">
    <location>
        <begin position="25"/>
        <end position="50"/>
    </location>
</feature>
<dbReference type="AlphaFoldDB" id="A0ABD2FVG2"/>